<name>A0AAU9K5C4_9CILI</name>
<feature type="transmembrane region" description="Helical" evidence="5">
    <location>
        <begin position="341"/>
        <end position="359"/>
    </location>
</feature>
<reference evidence="6" key="1">
    <citation type="submission" date="2021-09" db="EMBL/GenBank/DDBJ databases">
        <authorList>
            <consortium name="AG Swart"/>
            <person name="Singh M."/>
            <person name="Singh A."/>
            <person name="Seah K."/>
            <person name="Emmerich C."/>
        </authorList>
    </citation>
    <scope>NUCLEOTIDE SEQUENCE</scope>
    <source>
        <strain evidence="6">ATCC30299</strain>
    </source>
</reference>
<keyword evidence="2 5" id="KW-0812">Transmembrane</keyword>
<feature type="transmembrane region" description="Helical" evidence="5">
    <location>
        <begin position="476"/>
        <end position="501"/>
    </location>
</feature>
<feature type="transmembrane region" description="Helical" evidence="5">
    <location>
        <begin position="162"/>
        <end position="178"/>
    </location>
</feature>
<evidence type="ECO:0000256" key="1">
    <source>
        <dbReference type="ARBA" id="ARBA00004141"/>
    </source>
</evidence>
<evidence type="ECO:0000256" key="3">
    <source>
        <dbReference type="ARBA" id="ARBA00022989"/>
    </source>
</evidence>
<dbReference type="InterPro" id="IPR004299">
    <property type="entry name" value="MBOAT_fam"/>
</dbReference>
<organism evidence="6 7">
    <name type="scientific">Blepharisma stoltei</name>
    <dbReference type="NCBI Taxonomy" id="1481888"/>
    <lineage>
        <taxon>Eukaryota</taxon>
        <taxon>Sar</taxon>
        <taxon>Alveolata</taxon>
        <taxon>Ciliophora</taxon>
        <taxon>Postciliodesmatophora</taxon>
        <taxon>Heterotrichea</taxon>
        <taxon>Heterotrichida</taxon>
        <taxon>Blepharismidae</taxon>
        <taxon>Blepharisma</taxon>
    </lineage>
</organism>
<feature type="transmembrane region" description="Helical" evidence="5">
    <location>
        <begin position="443"/>
        <end position="464"/>
    </location>
</feature>
<proteinExistence type="predicted"/>
<dbReference type="GO" id="GO:0005783">
    <property type="term" value="C:endoplasmic reticulum"/>
    <property type="evidence" value="ECO:0007669"/>
    <property type="project" value="TreeGrafter"/>
</dbReference>
<dbReference type="PANTHER" id="PTHR13285:SF18">
    <property type="entry name" value="PROTEIN-CYSTEINE N-PALMITOYLTRANSFERASE RASP"/>
    <property type="match status" value="1"/>
</dbReference>
<dbReference type="EMBL" id="CAJZBQ010000054">
    <property type="protein sequence ID" value="CAG9332361.1"/>
    <property type="molecule type" value="Genomic_DNA"/>
</dbReference>
<protein>
    <recommendedName>
        <fullName evidence="8">Membrane-bound O-acyltransferase C24H6.01c</fullName>
    </recommendedName>
</protein>
<comment type="subcellular location">
    <subcellularLocation>
        <location evidence="1">Membrane</location>
        <topology evidence="1">Multi-pass membrane protein</topology>
    </subcellularLocation>
</comment>
<keyword evidence="7" id="KW-1185">Reference proteome</keyword>
<dbReference type="GO" id="GO:0016020">
    <property type="term" value="C:membrane"/>
    <property type="evidence" value="ECO:0007669"/>
    <property type="project" value="UniProtKB-SubCell"/>
</dbReference>
<feature type="transmembrane region" description="Helical" evidence="5">
    <location>
        <begin position="521"/>
        <end position="541"/>
    </location>
</feature>
<feature type="transmembrane region" description="Helical" evidence="5">
    <location>
        <begin position="83"/>
        <end position="102"/>
    </location>
</feature>
<keyword evidence="4 5" id="KW-0472">Membrane</keyword>
<dbReference type="GO" id="GO:0016746">
    <property type="term" value="F:acyltransferase activity"/>
    <property type="evidence" value="ECO:0007669"/>
    <property type="project" value="TreeGrafter"/>
</dbReference>
<feature type="transmembrane region" description="Helical" evidence="5">
    <location>
        <begin position="302"/>
        <end position="321"/>
    </location>
</feature>
<comment type="caution">
    <text evidence="6">The sequence shown here is derived from an EMBL/GenBank/DDBJ whole genome shotgun (WGS) entry which is preliminary data.</text>
</comment>
<dbReference type="Pfam" id="PF03062">
    <property type="entry name" value="MBOAT"/>
    <property type="match status" value="1"/>
</dbReference>
<keyword evidence="3 5" id="KW-1133">Transmembrane helix</keyword>
<evidence type="ECO:0000256" key="5">
    <source>
        <dbReference type="SAM" id="Phobius"/>
    </source>
</evidence>
<dbReference type="AlphaFoldDB" id="A0AAU9K5C4"/>
<feature type="transmembrane region" description="Helical" evidence="5">
    <location>
        <begin position="408"/>
        <end position="437"/>
    </location>
</feature>
<accession>A0AAU9K5C4</accession>
<gene>
    <name evidence="6" type="ORF">BSTOLATCC_MIC55811</name>
</gene>
<evidence type="ECO:0000256" key="4">
    <source>
        <dbReference type="ARBA" id="ARBA00023136"/>
    </source>
</evidence>
<evidence type="ECO:0000256" key="2">
    <source>
        <dbReference type="ARBA" id="ARBA00022692"/>
    </source>
</evidence>
<dbReference type="PANTHER" id="PTHR13285">
    <property type="entry name" value="ACYLTRANSFERASE"/>
    <property type="match status" value="1"/>
</dbReference>
<evidence type="ECO:0008006" key="8">
    <source>
        <dbReference type="Google" id="ProtNLM"/>
    </source>
</evidence>
<evidence type="ECO:0000313" key="6">
    <source>
        <dbReference type="EMBL" id="CAG9332361.1"/>
    </source>
</evidence>
<feature type="transmembrane region" description="Helical" evidence="5">
    <location>
        <begin position="32"/>
        <end position="52"/>
    </location>
</feature>
<sequence length="555" mass="65394">MNIFIIKELKMLIAPGTPDTPTIHFWRSFEKYICLSFAIFGFGVCLKDAYFLSHEIAAKNHIAGVKRESWFGSNYADVDDVQLTAFLNGLPSLSLTACLFIMIRKMLLRYSNSLDAQIGYYLLFGLGFLLYIHGPGTLFTLLMILGNYVLLRIFIAKRWFPALVWIANVTFLIITEYNDGYKFGWISSYFGFLDQIPIAIKWNRSSNLLMLKIISFVIDCHWCYLNKPIKSKHKHMERCIECTKEITCLKYRYEQHANIYTLKAFLAYSCYPPLYLAGPTLTYNAWISQIQSPQQAYDSKRIAFYTLRLIFVFFILQWWINNLYFPAIAINPKNKWIWEDFTAYELIAGSYVILKWIWLKFMVIWRFFRLWALLDGIETPENLGKCISNEYCFEGFWRMWHRSFNLWLIRYLFVPLGGTKYKVLNIWVVFGFVALWHDLKMSLLVWGWGMCIFIVPETLVKGYLNRPKFAKFRETLQYNWLCVISASLYLFLLCIANLVGFSFGVTGLIIAANQIVSWEGLFLIIKIFLTFMFLVHFMMMIRYEDLRKGKQEIGF</sequence>
<dbReference type="InterPro" id="IPR051085">
    <property type="entry name" value="MB_O-acyltransferase"/>
</dbReference>
<dbReference type="Proteomes" id="UP001162131">
    <property type="component" value="Unassembled WGS sequence"/>
</dbReference>
<evidence type="ECO:0000313" key="7">
    <source>
        <dbReference type="Proteomes" id="UP001162131"/>
    </source>
</evidence>